<dbReference type="eggNOG" id="ENOG502SBYH">
    <property type="taxonomic scope" value="Eukaryota"/>
</dbReference>
<evidence type="ECO:0000313" key="2">
    <source>
        <dbReference type="EMBL" id="EFI95455.1"/>
    </source>
</evidence>
<reference evidence="2 3" key="1">
    <citation type="journal article" date="2010" name="Nat. Biotechnol.">
        <title>Genome sequence of the model mushroom Schizophyllum commune.</title>
        <authorList>
            <person name="Ohm R.A."/>
            <person name="de Jong J.F."/>
            <person name="Lugones L.G."/>
            <person name="Aerts A."/>
            <person name="Kothe E."/>
            <person name="Stajich J.E."/>
            <person name="de Vries R.P."/>
            <person name="Record E."/>
            <person name="Levasseur A."/>
            <person name="Baker S.E."/>
            <person name="Bartholomew K.A."/>
            <person name="Coutinho P.M."/>
            <person name="Erdmann S."/>
            <person name="Fowler T.J."/>
            <person name="Gathman A.C."/>
            <person name="Lombard V."/>
            <person name="Henrissat B."/>
            <person name="Knabe N."/>
            <person name="Kuees U."/>
            <person name="Lilly W.W."/>
            <person name="Lindquist E."/>
            <person name="Lucas S."/>
            <person name="Magnuson J.K."/>
            <person name="Piumi F."/>
            <person name="Raudaskoski M."/>
            <person name="Salamov A."/>
            <person name="Schmutz J."/>
            <person name="Schwarze F.W.M.R."/>
            <person name="vanKuyk P.A."/>
            <person name="Horton J.S."/>
            <person name="Grigoriev I.V."/>
            <person name="Woesten H.A.B."/>
        </authorList>
    </citation>
    <scope>NUCLEOTIDE SEQUENCE [LARGE SCALE GENOMIC DNA]</scope>
    <source>
        <strain evidence="3">H4-8 / FGSC 9210</strain>
    </source>
</reference>
<feature type="compositionally biased region" description="Basic and acidic residues" evidence="1">
    <location>
        <begin position="1184"/>
        <end position="1202"/>
    </location>
</feature>
<dbReference type="KEGG" id="scm:SCHCO_02690755"/>
<feature type="non-terminal residue" evidence="2">
    <location>
        <position position="1323"/>
    </location>
</feature>
<proteinExistence type="predicted"/>
<dbReference type="OMA" id="NCHNGEC"/>
<evidence type="ECO:0000313" key="3">
    <source>
        <dbReference type="Proteomes" id="UP000007431"/>
    </source>
</evidence>
<accession>D8QAS1</accession>
<dbReference type="PANTHER" id="PTHR31912:SF34">
    <property type="entry name" value="NOTOCHORD-RELATED PROTEIN"/>
    <property type="match status" value="1"/>
</dbReference>
<organism evidence="3">
    <name type="scientific">Schizophyllum commune (strain H4-8 / FGSC 9210)</name>
    <name type="common">Split gill fungus</name>
    <dbReference type="NCBI Taxonomy" id="578458"/>
    <lineage>
        <taxon>Eukaryota</taxon>
        <taxon>Fungi</taxon>
        <taxon>Dikarya</taxon>
        <taxon>Basidiomycota</taxon>
        <taxon>Agaricomycotina</taxon>
        <taxon>Agaricomycetes</taxon>
        <taxon>Agaricomycetidae</taxon>
        <taxon>Agaricales</taxon>
        <taxon>Schizophyllaceae</taxon>
        <taxon>Schizophyllum</taxon>
    </lineage>
</organism>
<gene>
    <name evidence="2" type="ORF">SCHCODRAFT_110212</name>
</gene>
<evidence type="ECO:0000256" key="1">
    <source>
        <dbReference type="SAM" id="MobiDB-lite"/>
    </source>
</evidence>
<feature type="compositionally biased region" description="Basic and acidic residues" evidence="1">
    <location>
        <begin position="151"/>
        <end position="164"/>
    </location>
</feature>
<dbReference type="PANTHER" id="PTHR31912">
    <property type="entry name" value="IP13529P"/>
    <property type="match status" value="1"/>
</dbReference>
<feature type="region of interest" description="Disordered" evidence="1">
    <location>
        <begin position="30"/>
        <end position="210"/>
    </location>
</feature>
<dbReference type="OrthoDB" id="2246127at2759"/>
<keyword evidence="3" id="KW-1185">Reference proteome</keyword>
<dbReference type="VEuPathDB" id="FungiDB:SCHCODRAFT_02690755"/>
<protein>
    <submittedName>
        <fullName evidence="2">Uncharacterized protein</fullName>
    </submittedName>
</protein>
<name>D8QAS1_SCHCM</name>
<sequence length="1323" mass="146225">MPLSKALEHDEAKRHIENVRRMARLLRMGDNNAEAVRGDDSQSPASSPPRVAHPVFTTIPPFETLQGPQLPHDNPLSIYDDYDGVWLPSAGPRQPEDAHDVESLFEGMPGLHEISDSSDSESDIDSASEGESEADEEEAVTEGKWGPSWRESPRTPTPEHHREAPSTPLPRQMRGVRRPPSPPSSSPDMRATRPDPADLSSDEEGANTERHRYVEPQTAGQSRLFHPENWWPWDDKEAALGAQMSGFPRSVFSEQDMKTALWLAEQCGAPISMTLRQIKLRRDKIVKDFAPGVDDCDGSLGNPYSMLSIADILADEWANPHVRPHVSVLSEDAGERLTSACNADKWYKDVDAVLSGPMVCSKDGQHYYVLEPALMQLSRPSPDSVQPEVAEAVVLPARWYTRNGDVWARAKRLAWVAGEPSLLVDEREDCVDIPLTSFLASYPRLKSTHHFYGIPDPSIIGGTIRRSPDSENSQPVSIDRTAAFQAPHPLRVKARGKQIFSVPIWVYCDDMSGNTSKKWNKHNSILFTLAGLPPRLAHLLYNIHFLSTSNLAAPLEMFERLVKSVQEIREQGGVEVYDCHLKTVVLLLPWVLGMAGDNPMQSEFASHIGLTGKCFCRVCNVRGADSKARPGGDEGERERVAEFMFGDSKPLRTKAETLDVLGEQLAAVLDGAPTRAGTIQTETGVKDKFFTHFFDLLAEECARVKDSHKDSSKTPQEKSAEVIAAIRVLRDSLPEDIFSPCLRLEEFDPAVDTPVEILHVVLLGFVKYFWRDAVSRLTREQKSIVRARIDSFDPTGLGIPHPRGQTLVQWAGSLTGRDFRVILQMAPTILQGLLPPEVYEAWLALGRLAPLAFQASIKNKSDYFRLLEEAVYDFLACSALWTTQWFNKPKFHSYNFVIRLRSIHSPRHAPSTDIARSFANMHMIRHFASSGFVKGADGTWKTAGSEITKLVDNPLYAKLVGLADVLYPQVAGAVSIDRKRSPTTWFETSSARSLPSPPSEIQNPISDAIRYCRKVVLANKDEAITGGFVLYQSSISVLAPRIGRVCEILATPQQVLGLLIQPYVVGQEILPYRMPRVSIQTQDSPDGSNPIIAAAEWCAVANCLASIHTFHNCAANRCEVTRTRLTKKERRLMQDKVDKVLHSQNPDDRVLNLAQLRSAEALHAFRSATRYPSAAKARDELVREAVEHRQQVDAEKAKKAGEKGSVGGSKGKNKRSAPAQSGKSRNAKRARTSAAAAASANSHQMPDNMQIASPAASPAYAITNYGYLPPSSMLPPSLPSTPSLSMVAARRAAQNLPAHLQFNHSCDGTSDVGGYRWPAPPDY</sequence>
<dbReference type="HOGENOM" id="CLU_004591_2_1_1"/>
<feature type="compositionally biased region" description="Acidic residues" evidence="1">
    <location>
        <begin position="116"/>
        <end position="140"/>
    </location>
</feature>
<dbReference type="Proteomes" id="UP000007431">
    <property type="component" value="Unassembled WGS sequence"/>
</dbReference>
<dbReference type="InParanoid" id="D8QAS1"/>
<feature type="region of interest" description="Disordered" evidence="1">
    <location>
        <begin position="1184"/>
        <end position="1250"/>
    </location>
</feature>
<feature type="compositionally biased region" description="Low complexity" evidence="1">
    <location>
        <begin position="1232"/>
        <end position="1242"/>
    </location>
</feature>
<dbReference type="EMBL" id="GL377308">
    <property type="protein sequence ID" value="EFI95455.1"/>
    <property type="molecule type" value="Genomic_DNA"/>
</dbReference>
<dbReference type="GeneID" id="9588941"/>